<evidence type="ECO:0000256" key="3">
    <source>
        <dbReference type="ARBA" id="ARBA00022737"/>
    </source>
</evidence>
<organism evidence="11 12">
    <name type="scientific">Chelydra serpentina</name>
    <name type="common">Snapping turtle</name>
    <name type="synonym">Testudo serpentina</name>
    <dbReference type="NCBI Taxonomy" id="8475"/>
    <lineage>
        <taxon>Eukaryota</taxon>
        <taxon>Metazoa</taxon>
        <taxon>Chordata</taxon>
        <taxon>Craniata</taxon>
        <taxon>Vertebrata</taxon>
        <taxon>Euteleostomi</taxon>
        <taxon>Archelosauria</taxon>
        <taxon>Testudinata</taxon>
        <taxon>Testudines</taxon>
        <taxon>Cryptodira</taxon>
        <taxon>Durocryptodira</taxon>
        <taxon>Americhelydia</taxon>
        <taxon>Chelydroidea</taxon>
        <taxon>Chelydridae</taxon>
        <taxon>Chelydra</taxon>
    </lineage>
</organism>
<dbReference type="GO" id="GO:0000785">
    <property type="term" value="C:chromatin"/>
    <property type="evidence" value="ECO:0007669"/>
    <property type="project" value="TreeGrafter"/>
</dbReference>
<dbReference type="SUPFAM" id="SSF57667">
    <property type="entry name" value="beta-beta-alpha zinc fingers"/>
    <property type="match status" value="1"/>
</dbReference>
<dbReference type="GO" id="GO:0005667">
    <property type="term" value="C:transcription regulator complex"/>
    <property type="evidence" value="ECO:0007669"/>
    <property type="project" value="TreeGrafter"/>
</dbReference>
<proteinExistence type="inferred from homology"/>
<evidence type="ECO:0000256" key="8">
    <source>
        <dbReference type="SAM" id="MobiDB-lite"/>
    </source>
</evidence>
<evidence type="ECO:0000256" key="2">
    <source>
        <dbReference type="ARBA" id="ARBA00022723"/>
    </source>
</evidence>
<keyword evidence="4 7" id="KW-0863">Zinc-finger</keyword>
<evidence type="ECO:0000313" key="11">
    <source>
        <dbReference type="EMBL" id="KAG6921293.1"/>
    </source>
</evidence>
<gene>
    <name evidence="11" type="ORF">G0U57_008799</name>
</gene>
<dbReference type="InterPro" id="IPR001909">
    <property type="entry name" value="KRAB"/>
</dbReference>
<evidence type="ECO:0000256" key="1">
    <source>
        <dbReference type="ARBA" id="ARBA00006991"/>
    </source>
</evidence>
<dbReference type="EMBL" id="JAHGAV010002300">
    <property type="protein sequence ID" value="KAG6921293.1"/>
    <property type="molecule type" value="Genomic_DNA"/>
</dbReference>
<dbReference type="PROSITE" id="PS50157">
    <property type="entry name" value="ZINC_FINGER_C2H2_2"/>
    <property type="match status" value="2"/>
</dbReference>
<name>A0A8T1RYE1_CHESE</name>
<dbReference type="PROSITE" id="PS00028">
    <property type="entry name" value="ZINC_FINGER_C2H2_1"/>
    <property type="match status" value="2"/>
</dbReference>
<keyword evidence="3" id="KW-0677">Repeat</keyword>
<evidence type="ECO:0000256" key="4">
    <source>
        <dbReference type="ARBA" id="ARBA00022771"/>
    </source>
</evidence>
<evidence type="ECO:0000259" key="9">
    <source>
        <dbReference type="PROSITE" id="PS50157"/>
    </source>
</evidence>
<keyword evidence="12" id="KW-1185">Reference proteome</keyword>
<dbReference type="Pfam" id="PF00096">
    <property type="entry name" value="zf-C2H2"/>
    <property type="match status" value="2"/>
</dbReference>
<comment type="caution">
    <text evidence="11">The sequence shown here is derived from an EMBL/GenBank/DDBJ whole genome shotgun (WGS) entry which is preliminary data.</text>
</comment>
<dbReference type="GO" id="GO:0031519">
    <property type="term" value="C:PcG protein complex"/>
    <property type="evidence" value="ECO:0007669"/>
    <property type="project" value="TreeGrafter"/>
</dbReference>
<dbReference type="PANTHER" id="PTHR14003:SF23">
    <property type="entry name" value="ZINC FINGER PROTEIN 143"/>
    <property type="match status" value="1"/>
</dbReference>
<dbReference type="SMART" id="SM00355">
    <property type="entry name" value="ZnF_C2H2"/>
    <property type="match status" value="2"/>
</dbReference>
<protein>
    <submittedName>
        <fullName evidence="11">ZFP92 zinc finger protein</fullName>
    </submittedName>
</protein>
<dbReference type="InterPro" id="IPR036236">
    <property type="entry name" value="Znf_C2H2_sf"/>
</dbReference>
<keyword evidence="5" id="KW-0862">Zinc</keyword>
<feature type="domain" description="C2H2-type" evidence="9">
    <location>
        <begin position="162"/>
        <end position="189"/>
    </location>
</feature>
<dbReference type="Proteomes" id="UP000765507">
    <property type="component" value="Unassembled WGS sequence"/>
</dbReference>
<dbReference type="GO" id="GO:0000981">
    <property type="term" value="F:DNA-binding transcription factor activity, RNA polymerase II-specific"/>
    <property type="evidence" value="ECO:0007669"/>
    <property type="project" value="TreeGrafter"/>
</dbReference>
<dbReference type="Gene3D" id="3.30.160.60">
    <property type="entry name" value="Classic Zinc Finger"/>
    <property type="match status" value="2"/>
</dbReference>
<dbReference type="AlphaFoldDB" id="A0A8T1RYE1"/>
<dbReference type="FunFam" id="3.30.160.60:FF:000912">
    <property type="entry name" value="Zinc finger protein 660"/>
    <property type="match status" value="1"/>
</dbReference>
<comment type="similarity">
    <text evidence="1">Belongs to the krueppel C2H2-type zinc-finger protein family.</text>
</comment>
<dbReference type="FunFam" id="3.30.160.60:FF:003288">
    <property type="entry name" value="Uncharacterized protein"/>
    <property type="match status" value="1"/>
</dbReference>
<dbReference type="PANTHER" id="PTHR14003">
    <property type="entry name" value="TRANSCRIPTIONAL REPRESSOR PROTEIN YY"/>
    <property type="match status" value="1"/>
</dbReference>
<dbReference type="GO" id="GO:0000978">
    <property type="term" value="F:RNA polymerase II cis-regulatory region sequence-specific DNA binding"/>
    <property type="evidence" value="ECO:0007669"/>
    <property type="project" value="TreeGrafter"/>
</dbReference>
<evidence type="ECO:0000313" key="12">
    <source>
        <dbReference type="Proteomes" id="UP000765507"/>
    </source>
</evidence>
<feature type="compositionally biased region" description="Gly residues" evidence="8">
    <location>
        <begin position="11"/>
        <end position="20"/>
    </location>
</feature>
<accession>A0A8T1RYE1</accession>
<dbReference type="InterPro" id="IPR013087">
    <property type="entry name" value="Znf_C2H2_type"/>
</dbReference>
<dbReference type="OrthoDB" id="654211at2759"/>
<keyword evidence="2" id="KW-0479">Metal-binding</keyword>
<keyword evidence="6" id="KW-0539">Nucleus</keyword>
<evidence type="ECO:0000256" key="6">
    <source>
        <dbReference type="ARBA" id="ARBA00023242"/>
    </source>
</evidence>
<feature type="domain" description="KRAB" evidence="10">
    <location>
        <begin position="1"/>
        <end position="52"/>
    </location>
</feature>
<evidence type="ECO:0000256" key="7">
    <source>
        <dbReference type="PROSITE-ProRule" id="PRU00042"/>
    </source>
</evidence>
<evidence type="ECO:0000256" key="5">
    <source>
        <dbReference type="ARBA" id="ARBA00022833"/>
    </source>
</evidence>
<feature type="non-terminal residue" evidence="11">
    <location>
        <position position="191"/>
    </location>
</feature>
<dbReference type="PROSITE" id="PS50805">
    <property type="entry name" value="KRAB"/>
    <property type="match status" value="1"/>
</dbReference>
<feature type="region of interest" description="Disordered" evidence="8">
    <location>
        <begin position="1"/>
        <end position="21"/>
    </location>
</feature>
<evidence type="ECO:0000259" key="10">
    <source>
        <dbReference type="PROSITE" id="PS50805"/>
    </source>
</evidence>
<dbReference type="GO" id="GO:0008270">
    <property type="term" value="F:zinc ion binding"/>
    <property type="evidence" value="ECO:0007669"/>
    <property type="project" value="UniProtKB-KW"/>
</dbReference>
<feature type="domain" description="C2H2-type" evidence="9">
    <location>
        <begin position="134"/>
        <end position="161"/>
    </location>
</feature>
<sequence length="191" mass="21493">MLQIIPSSQGEGNGCNGAGSGFPVSKPDVILQLDQEEEPWVPDLQVSEKEVLPRAACTGDGMVSENEEKLQQEDAEQVEPHGMFSGRSEGNDSRSCALLEKEKACETQQRPEENFSSLSDLIIRERINLEETRYTCHECGKSFSGSSHLIRHRRIHTGETPYMCSECGKRFSQSFTLIRHWRTHTGEKSYT</sequence>
<reference evidence="11 12" key="1">
    <citation type="journal article" date="2020" name="G3 (Bethesda)">
        <title>Draft Genome of the Common Snapping Turtle, Chelydra serpentina, a Model for Phenotypic Plasticity in Reptiles.</title>
        <authorList>
            <person name="Das D."/>
            <person name="Singh S.K."/>
            <person name="Bierstedt J."/>
            <person name="Erickson A."/>
            <person name="Galli G.L.J."/>
            <person name="Crossley D.A. 2nd"/>
            <person name="Rhen T."/>
        </authorList>
    </citation>
    <scope>NUCLEOTIDE SEQUENCE [LARGE SCALE GENOMIC DNA]</scope>
    <source>
        <strain evidence="11">KW</strain>
    </source>
</reference>